<dbReference type="eggNOG" id="COG0388">
    <property type="taxonomic scope" value="Bacteria"/>
</dbReference>
<sequence length="164" mass="19091">MFVTPDKQVRYYDKRHLFSPGQEDLHYTQGKQRTVLTYKGVRILPQICYDLRFPVWSRNGSDYDLAIYVANWPTVRKDVWDVLLKARAIENQCYVCAVNRVGEGGGIHYSGASQVIDFKGRVLLNMNHKFNSIAYCRLDMLSLVSFRKKFPTYSDADDFTLFLD</sequence>
<feature type="domain" description="CN hydrolase" evidence="2">
    <location>
        <begin position="1"/>
        <end position="140"/>
    </location>
</feature>
<dbReference type="PANTHER" id="PTHR47799">
    <property type="entry name" value="OMEGA-AMIDASE YAFV"/>
    <property type="match status" value="1"/>
</dbReference>
<dbReference type="InterPro" id="IPR052737">
    <property type="entry name" value="Omega-amidase_YafV"/>
</dbReference>
<dbReference type="STRING" id="869213.GCA_000517085_01848"/>
<dbReference type="AlphaFoldDB" id="W7Y3R8"/>
<organism evidence="3 4">
    <name type="scientific">Saccharicrinis fermentans DSM 9555 = JCM 21142</name>
    <dbReference type="NCBI Taxonomy" id="869213"/>
    <lineage>
        <taxon>Bacteria</taxon>
        <taxon>Pseudomonadati</taxon>
        <taxon>Bacteroidota</taxon>
        <taxon>Bacteroidia</taxon>
        <taxon>Marinilabiliales</taxon>
        <taxon>Marinilabiliaceae</taxon>
        <taxon>Saccharicrinis</taxon>
    </lineage>
</organism>
<comment type="caution">
    <text evidence="3">The sequence shown here is derived from an EMBL/GenBank/DDBJ whole genome shotgun (WGS) entry which is preliminary data.</text>
</comment>
<dbReference type="InterPro" id="IPR001110">
    <property type="entry name" value="UPF0012_CS"/>
</dbReference>
<dbReference type="InterPro" id="IPR036526">
    <property type="entry name" value="C-N_Hydrolase_sf"/>
</dbReference>
<dbReference type="PROSITE" id="PS50263">
    <property type="entry name" value="CN_HYDROLASE"/>
    <property type="match status" value="1"/>
</dbReference>
<accession>W7Y3R8</accession>
<evidence type="ECO:0000313" key="4">
    <source>
        <dbReference type="Proteomes" id="UP000019402"/>
    </source>
</evidence>
<dbReference type="Proteomes" id="UP000019402">
    <property type="component" value="Unassembled WGS sequence"/>
</dbReference>
<evidence type="ECO:0000313" key="3">
    <source>
        <dbReference type="EMBL" id="GAF02667.1"/>
    </source>
</evidence>
<keyword evidence="4" id="KW-1185">Reference proteome</keyword>
<gene>
    <name evidence="3" type="ORF">JCM21142_31306</name>
</gene>
<dbReference type="PROSITE" id="PS01227">
    <property type="entry name" value="UPF0012"/>
    <property type="match status" value="1"/>
</dbReference>
<dbReference type="InterPro" id="IPR003010">
    <property type="entry name" value="C-N_Hydrolase"/>
</dbReference>
<evidence type="ECO:0000256" key="1">
    <source>
        <dbReference type="ARBA" id="ARBA00010613"/>
    </source>
</evidence>
<dbReference type="GO" id="GO:0106008">
    <property type="term" value="F:2-oxoglutaramate amidase activity"/>
    <property type="evidence" value="ECO:0007669"/>
    <property type="project" value="TreeGrafter"/>
</dbReference>
<name>W7Y3R8_9BACT</name>
<dbReference type="GO" id="GO:0050152">
    <property type="term" value="F:omega-amidase activity"/>
    <property type="evidence" value="ECO:0007669"/>
    <property type="project" value="TreeGrafter"/>
</dbReference>
<dbReference type="PANTHER" id="PTHR47799:SF1">
    <property type="entry name" value="OMEGA-AMIDASE YAFV"/>
    <property type="match status" value="1"/>
</dbReference>
<dbReference type="EMBL" id="BAMD01000012">
    <property type="protein sequence ID" value="GAF02667.1"/>
    <property type="molecule type" value="Genomic_DNA"/>
</dbReference>
<dbReference type="Gene3D" id="3.60.110.10">
    <property type="entry name" value="Carbon-nitrogen hydrolase"/>
    <property type="match status" value="1"/>
</dbReference>
<dbReference type="Pfam" id="PF00795">
    <property type="entry name" value="CN_hydrolase"/>
    <property type="match status" value="1"/>
</dbReference>
<proteinExistence type="inferred from homology"/>
<protein>
    <submittedName>
        <fullName evidence="3">(R)-stereoselective amidase</fullName>
    </submittedName>
</protein>
<dbReference type="SUPFAM" id="SSF56317">
    <property type="entry name" value="Carbon-nitrogen hydrolase"/>
    <property type="match status" value="1"/>
</dbReference>
<reference evidence="3 4" key="1">
    <citation type="journal article" date="2014" name="Genome Announc.">
        <title>Draft Genome Sequence of Cytophaga fermentans JCM 21142T, a Facultative Anaerobe Isolated from Marine Mud.</title>
        <authorList>
            <person name="Starns D."/>
            <person name="Oshima K."/>
            <person name="Suda W."/>
            <person name="Iino T."/>
            <person name="Yuki M."/>
            <person name="Inoue J."/>
            <person name="Kitamura K."/>
            <person name="Iida T."/>
            <person name="Darby A."/>
            <person name="Hattori M."/>
            <person name="Ohkuma M."/>
        </authorList>
    </citation>
    <scope>NUCLEOTIDE SEQUENCE [LARGE SCALE GENOMIC DNA]</scope>
    <source>
        <strain evidence="3 4">JCM 21142</strain>
    </source>
</reference>
<evidence type="ECO:0000259" key="2">
    <source>
        <dbReference type="PROSITE" id="PS50263"/>
    </source>
</evidence>
<comment type="similarity">
    <text evidence="1">Belongs to the carbon-nitrogen hydrolase superfamily. NIT1/NIT2 family.</text>
</comment>